<evidence type="ECO:0000313" key="3">
    <source>
        <dbReference type="Proteomes" id="UP000800200"/>
    </source>
</evidence>
<accession>A0A6A6ES55</accession>
<name>A0A6A6ES55_9PEZI</name>
<dbReference type="AlphaFoldDB" id="A0A6A6ES55"/>
<reference evidence="2" key="1">
    <citation type="journal article" date="2020" name="Stud. Mycol.">
        <title>101 Dothideomycetes genomes: a test case for predicting lifestyles and emergence of pathogens.</title>
        <authorList>
            <person name="Haridas S."/>
            <person name="Albert R."/>
            <person name="Binder M."/>
            <person name="Bloem J."/>
            <person name="Labutti K."/>
            <person name="Salamov A."/>
            <person name="Andreopoulos B."/>
            <person name="Baker S."/>
            <person name="Barry K."/>
            <person name="Bills G."/>
            <person name="Bluhm B."/>
            <person name="Cannon C."/>
            <person name="Castanera R."/>
            <person name="Culley D."/>
            <person name="Daum C."/>
            <person name="Ezra D."/>
            <person name="Gonzalez J."/>
            <person name="Henrissat B."/>
            <person name="Kuo A."/>
            <person name="Liang C."/>
            <person name="Lipzen A."/>
            <person name="Lutzoni F."/>
            <person name="Magnuson J."/>
            <person name="Mondo S."/>
            <person name="Nolan M."/>
            <person name="Ohm R."/>
            <person name="Pangilinan J."/>
            <person name="Park H.-J."/>
            <person name="Ramirez L."/>
            <person name="Alfaro M."/>
            <person name="Sun H."/>
            <person name="Tritt A."/>
            <person name="Yoshinaga Y."/>
            <person name="Zwiers L.-H."/>
            <person name="Turgeon B."/>
            <person name="Goodwin S."/>
            <person name="Spatafora J."/>
            <person name="Crous P."/>
            <person name="Grigoriev I."/>
        </authorList>
    </citation>
    <scope>NUCLEOTIDE SEQUENCE</scope>
    <source>
        <strain evidence="2">CBS 207.26</strain>
    </source>
</reference>
<protein>
    <submittedName>
        <fullName evidence="2">Uncharacterized protein</fullName>
    </submittedName>
</protein>
<evidence type="ECO:0000313" key="2">
    <source>
        <dbReference type="EMBL" id="KAF2194005.1"/>
    </source>
</evidence>
<feature type="compositionally biased region" description="Polar residues" evidence="1">
    <location>
        <begin position="79"/>
        <end position="90"/>
    </location>
</feature>
<dbReference type="EMBL" id="ML994612">
    <property type="protein sequence ID" value="KAF2194005.1"/>
    <property type="molecule type" value="Genomic_DNA"/>
</dbReference>
<sequence>METIYGNRLADSTIGSYLMYNEPNYSRRNTFMDLDECEMVSKGRHYKNPVDIFPGSDSPSTAGAGVSTDPNIELKASPDSGNTPNTSESNISLVSLNSIDPGLHSPGLRLAYNLPEDDDVDMEENDAVNTIEDMSLSITDASTANKYRYGGG</sequence>
<dbReference type="Proteomes" id="UP000800200">
    <property type="component" value="Unassembled WGS sequence"/>
</dbReference>
<feature type="region of interest" description="Disordered" evidence="1">
    <location>
        <begin position="50"/>
        <end position="90"/>
    </location>
</feature>
<proteinExistence type="predicted"/>
<keyword evidence="3" id="KW-1185">Reference proteome</keyword>
<organism evidence="2 3">
    <name type="scientific">Zopfia rhizophila CBS 207.26</name>
    <dbReference type="NCBI Taxonomy" id="1314779"/>
    <lineage>
        <taxon>Eukaryota</taxon>
        <taxon>Fungi</taxon>
        <taxon>Dikarya</taxon>
        <taxon>Ascomycota</taxon>
        <taxon>Pezizomycotina</taxon>
        <taxon>Dothideomycetes</taxon>
        <taxon>Dothideomycetes incertae sedis</taxon>
        <taxon>Zopfiaceae</taxon>
        <taxon>Zopfia</taxon>
    </lineage>
</organism>
<gene>
    <name evidence="2" type="ORF">K469DRAFT_189492</name>
</gene>
<evidence type="ECO:0000256" key="1">
    <source>
        <dbReference type="SAM" id="MobiDB-lite"/>
    </source>
</evidence>